<sequence>MTDHAEAKADITEVLLRYATAIDTKDWELFRSCFTDDVDADYGQIGQWNDAASITEFMAGVHEAMSDTKHMLHNMVIDVVGENATAVTYVHTVQALAADPTQWVDAVGQYRDDLVRTPGGWRIARRVFTQTRMLSSFDVHPGMRGVADS</sequence>
<name>A0ABU5XBH3_9MYCO</name>
<dbReference type="Proteomes" id="UP001299596">
    <property type="component" value="Unassembled WGS sequence"/>
</dbReference>
<reference evidence="2 3" key="1">
    <citation type="submission" date="2023-12" db="EMBL/GenBank/DDBJ databases">
        <title>Description of new species of Mycobacterium terrae complex isolated from sewage at the Sao Paulo Zoological Park Foundation in Brazil.</title>
        <authorList>
            <person name="Romagnoli C.L."/>
            <person name="Conceicao E.C."/>
            <person name="Machado E."/>
            <person name="Barreto L.B.P.F."/>
            <person name="Sharma A."/>
            <person name="Silva N.M."/>
            <person name="Marques L.E."/>
            <person name="Juliana M.A."/>
            <person name="Lourenco M.C.S."/>
            <person name="Digiampietri L.A."/>
            <person name="Suffys P.N."/>
            <person name="Viana-Niero C."/>
        </authorList>
    </citation>
    <scope>NUCLEOTIDE SEQUENCE [LARGE SCALE GENOMIC DNA]</scope>
    <source>
        <strain evidence="2 3">MYC098</strain>
    </source>
</reference>
<comment type="caution">
    <text evidence="2">The sequence shown here is derived from an EMBL/GenBank/DDBJ whole genome shotgun (WGS) entry which is preliminary data.</text>
</comment>
<proteinExistence type="predicted"/>
<dbReference type="InterPro" id="IPR032710">
    <property type="entry name" value="NTF2-like_dom_sf"/>
</dbReference>
<dbReference type="InterPro" id="IPR037401">
    <property type="entry name" value="SnoaL-like"/>
</dbReference>
<dbReference type="Gene3D" id="3.10.450.50">
    <property type="match status" value="1"/>
</dbReference>
<dbReference type="RefSeq" id="WP_225404773.1">
    <property type="nucleotide sequence ID" value="NZ_JAYJJR010000001.1"/>
</dbReference>
<evidence type="ECO:0000313" key="3">
    <source>
        <dbReference type="Proteomes" id="UP001299596"/>
    </source>
</evidence>
<accession>A0ABU5XBH3</accession>
<evidence type="ECO:0000313" key="2">
    <source>
        <dbReference type="EMBL" id="MEB3019642.1"/>
    </source>
</evidence>
<evidence type="ECO:0000259" key="1">
    <source>
        <dbReference type="Pfam" id="PF13577"/>
    </source>
</evidence>
<protein>
    <submittedName>
        <fullName evidence="2">Nuclear transport factor 2 family protein</fullName>
    </submittedName>
</protein>
<feature type="domain" description="SnoaL-like" evidence="1">
    <location>
        <begin position="4"/>
        <end position="126"/>
    </location>
</feature>
<dbReference type="SUPFAM" id="SSF54427">
    <property type="entry name" value="NTF2-like"/>
    <property type="match status" value="1"/>
</dbReference>
<gene>
    <name evidence="2" type="ORF">K6T79_01120</name>
</gene>
<dbReference type="EMBL" id="JAYJJR010000001">
    <property type="protein sequence ID" value="MEB3019642.1"/>
    <property type="molecule type" value="Genomic_DNA"/>
</dbReference>
<organism evidence="2 3">
    <name type="scientific">[Mycobacterium] crassicus</name>
    <dbReference type="NCBI Taxonomy" id="2872309"/>
    <lineage>
        <taxon>Bacteria</taxon>
        <taxon>Bacillati</taxon>
        <taxon>Actinomycetota</taxon>
        <taxon>Actinomycetes</taxon>
        <taxon>Mycobacteriales</taxon>
        <taxon>Mycobacteriaceae</taxon>
        <taxon>Mycolicibacter</taxon>
    </lineage>
</organism>
<keyword evidence="3" id="KW-1185">Reference proteome</keyword>
<dbReference type="CDD" id="cd00531">
    <property type="entry name" value="NTF2_like"/>
    <property type="match status" value="1"/>
</dbReference>
<dbReference type="Pfam" id="PF13577">
    <property type="entry name" value="SnoaL_4"/>
    <property type="match status" value="1"/>
</dbReference>